<dbReference type="EC" id="6.2.1.5" evidence="8"/>
<evidence type="ECO:0000256" key="9">
    <source>
        <dbReference type="PROSITE-ProRule" id="PRU00409"/>
    </source>
</evidence>
<dbReference type="Gene3D" id="3.30.470.20">
    <property type="entry name" value="ATP-grasp fold, B domain"/>
    <property type="match status" value="1"/>
</dbReference>
<evidence type="ECO:0000256" key="7">
    <source>
        <dbReference type="ARBA" id="ARBA00063570"/>
    </source>
</evidence>
<feature type="binding site" evidence="8">
    <location>
        <position position="151"/>
    </location>
    <ligand>
        <name>ATP</name>
        <dbReference type="ChEBI" id="CHEBI:30616"/>
    </ligand>
</feature>
<dbReference type="InterPro" id="IPR005809">
    <property type="entry name" value="Succ_CoA_ligase-like_bsu"/>
</dbReference>
<dbReference type="PROSITE" id="PS50975">
    <property type="entry name" value="ATP_GRASP"/>
    <property type="match status" value="1"/>
</dbReference>
<dbReference type="EMBL" id="LSSK01000019">
    <property type="protein sequence ID" value="OMH86060.1"/>
    <property type="molecule type" value="Genomic_DNA"/>
</dbReference>
<keyword evidence="2 8" id="KW-0816">Tricarboxylic acid cycle</keyword>
<feature type="binding site" evidence="8">
    <location>
        <position position="308"/>
    </location>
    <ligand>
        <name>substrate</name>
        <note>ligand shared with subunit alpha</note>
    </ligand>
</feature>
<evidence type="ECO:0000256" key="4">
    <source>
        <dbReference type="ARBA" id="ARBA00022723"/>
    </source>
</evidence>
<dbReference type="PROSITE" id="PS01217">
    <property type="entry name" value="SUCCINYL_COA_LIG_3"/>
    <property type="match status" value="1"/>
</dbReference>
<dbReference type="GO" id="GO:0000287">
    <property type="term" value="F:magnesium ion binding"/>
    <property type="evidence" value="ECO:0007669"/>
    <property type="project" value="UniProtKB-UniRule"/>
</dbReference>
<dbReference type="Gene3D" id="3.40.50.261">
    <property type="entry name" value="Succinyl-CoA synthetase domains"/>
    <property type="match status" value="1"/>
</dbReference>
<dbReference type="SUPFAM" id="SSF52210">
    <property type="entry name" value="Succinyl-CoA synthetase domains"/>
    <property type="match status" value="1"/>
</dbReference>
<evidence type="ECO:0000313" key="13">
    <source>
        <dbReference type="Proteomes" id="UP000188320"/>
    </source>
</evidence>
<dbReference type="FunFam" id="3.40.50.261:FF:000001">
    <property type="entry name" value="Succinate--CoA ligase [ADP-forming] subunit beta"/>
    <property type="match status" value="1"/>
</dbReference>
<evidence type="ECO:0000256" key="3">
    <source>
        <dbReference type="ARBA" id="ARBA00022598"/>
    </source>
</evidence>
<dbReference type="InterPro" id="IPR005811">
    <property type="entry name" value="SUCC_ACL_C"/>
</dbReference>
<dbReference type="GO" id="GO:0004775">
    <property type="term" value="F:succinate-CoA ligase (ADP-forming) activity"/>
    <property type="evidence" value="ECO:0007669"/>
    <property type="project" value="UniProtKB-UniRule"/>
</dbReference>
<proteinExistence type="inferred from homology"/>
<keyword evidence="5 8" id="KW-0547">Nucleotide-binding</keyword>
<dbReference type="GO" id="GO:0005739">
    <property type="term" value="C:mitochondrion"/>
    <property type="evidence" value="ECO:0007669"/>
    <property type="project" value="UniProtKB-SubCell"/>
</dbReference>
<comment type="function">
    <text evidence="8">Succinyl-CoA synthetase functions in the citric acid cycle (TCA), coupling the hydrolysis of succinyl-CoA to the synthesis of ATP and thus represents the only step of substrate-level phosphorylation in the TCA. The beta subunit provides nucleotide specificity of the enzyme and binds the substrate succinate, while the binding sites for coenzyme A and phosphate are found in the alpha subunit.</text>
</comment>
<dbReference type="Pfam" id="PF00549">
    <property type="entry name" value="Ligase_CoA"/>
    <property type="match status" value="1"/>
</dbReference>
<dbReference type="InterPro" id="IPR013650">
    <property type="entry name" value="ATP-grasp_succ-CoA_synth-type"/>
</dbReference>
<evidence type="ECO:0000256" key="8">
    <source>
        <dbReference type="HAMAP-Rule" id="MF_03219"/>
    </source>
</evidence>
<comment type="caution">
    <text evidence="12">The sequence shown here is derived from an EMBL/GenBank/DDBJ whole genome shotgun (WGS) entry which is preliminary data.</text>
</comment>
<dbReference type="OrthoDB" id="1552at2759"/>
<comment type="pathway">
    <text evidence="1 8">Carbohydrate metabolism; tricarboxylic acid cycle; succinate from succinyl-CoA (ligase route): step 1/1.</text>
</comment>
<evidence type="ECO:0000256" key="5">
    <source>
        <dbReference type="ARBA" id="ARBA00022741"/>
    </source>
</evidence>
<sequence>MFKTAFRSIPRSLISKVNFGYVLSNVLESNLQIRKFSVHEFQAVKIFEDNGVGAPRGIVAGTPEEAFQAAKTLDKDGKGVVVKAQVYAGGRGKGTFDNGFKGGVKVASSAEEARDIASKMIGAKLITKQTGAAGKPCNKVFIAEKVKLTHEYYFAVLLDRASAGIVLVASREGGMDIEGVAKRDPNAIIKVPVSIEGGLTKETVEKLVSDLGFKAENKEKAVEIITRLYNLFVSTDATQVEINPLAETEDGRVLCMDAKLNFDDNAAFRHQDLKNLDDESQHDAREARAKQWDLNYVGLDGNIGCLVNGAGLAMATMDLIKLCGGEPANFLDLGGGANAKAIGEAFKIITQDPKVKAIFVNIFGGIVHCDVVAEGIVEAAKKLDMKVPIVARIKGTNVERGQQILRDSGIAIYPIDDLSQAAIKAVELSASQ</sequence>
<feature type="binding site" evidence="8">
    <location>
        <position position="83"/>
    </location>
    <ligand>
        <name>ATP</name>
        <dbReference type="ChEBI" id="CHEBI:30616"/>
    </ligand>
</feature>
<gene>
    <name evidence="12" type="ORF">AX774_g375</name>
</gene>
<protein>
    <recommendedName>
        <fullName evidence="8">Succinate--CoA ligase [ADP-forming] subunit beta, mitochondrial</fullName>
        <ecNumber evidence="8">6.2.1.5</ecNumber>
    </recommendedName>
    <alternativeName>
        <fullName evidence="8">Succinyl-CoA synthetase beta chain</fullName>
        <shortName evidence="8">SCS-beta</shortName>
    </alternativeName>
</protein>
<evidence type="ECO:0000256" key="2">
    <source>
        <dbReference type="ARBA" id="ARBA00022532"/>
    </source>
</evidence>
<dbReference type="Pfam" id="PF08442">
    <property type="entry name" value="ATP-grasp_2"/>
    <property type="match status" value="1"/>
</dbReference>
<dbReference type="InterPro" id="IPR016102">
    <property type="entry name" value="Succinyl-CoA_synth-like"/>
</dbReference>
<dbReference type="InterPro" id="IPR011761">
    <property type="entry name" value="ATP-grasp"/>
</dbReference>
<evidence type="ECO:0000259" key="11">
    <source>
        <dbReference type="PROSITE" id="PS50975"/>
    </source>
</evidence>
<dbReference type="GO" id="GO:0042709">
    <property type="term" value="C:succinate-CoA ligase complex"/>
    <property type="evidence" value="ECO:0007669"/>
    <property type="project" value="TreeGrafter"/>
</dbReference>
<keyword evidence="13" id="KW-1185">Reference proteome</keyword>
<comment type="subcellular location">
    <subcellularLocation>
        <location evidence="8">Mitochondrion</location>
    </subcellularLocation>
</comment>
<accession>A0A1R1PYL8</accession>
<comment type="catalytic activity">
    <reaction evidence="8">
        <text>succinate + ATP + CoA = succinyl-CoA + ADP + phosphate</text>
        <dbReference type="Rhea" id="RHEA:17661"/>
        <dbReference type="ChEBI" id="CHEBI:30031"/>
        <dbReference type="ChEBI" id="CHEBI:30616"/>
        <dbReference type="ChEBI" id="CHEBI:43474"/>
        <dbReference type="ChEBI" id="CHEBI:57287"/>
        <dbReference type="ChEBI" id="CHEBI:57292"/>
        <dbReference type="ChEBI" id="CHEBI:456216"/>
        <dbReference type="EC" id="6.2.1.5"/>
    </reaction>
</comment>
<keyword evidence="8 9" id="KW-0067">ATP-binding</keyword>
<dbReference type="NCBIfam" id="TIGR01016">
    <property type="entry name" value="sucCoAbeta"/>
    <property type="match status" value="1"/>
</dbReference>
<dbReference type="Proteomes" id="UP000188320">
    <property type="component" value="Unassembled WGS sequence"/>
</dbReference>
<feature type="binding site" evidence="8">
    <location>
        <begin position="90"/>
        <end position="92"/>
    </location>
    <ligand>
        <name>ATP</name>
        <dbReference type="ChEBI" id="CHEBI:30616"/>
    </ligand>
</feature>
<dbReference type="PIRSF" id="PIRSF001554">
    <property type="entry name" value="SucCS_beta"/>
    <property type="match status" value="1"/>
</dbReference>
<comment type="cofactor">
    <cofactor evidence="8">
        <name>Mg(2+)</name>
        <dbReference type="ChEBI" id="CHEBI:18420"/>
    </cofactor>
    <text evidence="8">Binds 1 Mg(2+) ion per subunit.</text>
</comment>
<dbReference type="NCBIfam" id="NF001913">
    <property type="entry name" value="PRK00696.1"/>
    <property type="match status" value="1"/>
</dbReference>
<dbReference type="PANTHER" id="PTHR11815">
    <property type="entry name" value="SUCCINYL-COA SYNTHETASE BETA CHAIN"/>
    <property type="match status" value="1"/>
</dbReference>
<feature type="binding site" evidence="8">
    <location>
        <position position="243"/>
    </location>
    <ligand>
        <name>Mg(2+)</name>
        <dbReference type="ChEBI" id="CHEBI:18420"/>
    </ligand>
</feature>
<dbReference type="SUPFAM" id="SSF56059">
    <property type="entry name" value="Glutathione synthetase ATP-binding domain-like"/>
    <property type="match status" value="1"/>
</dbReference>
<evidence type="ECO:0000256" key="6">
    <source>
        <dbReference type="ARBA" id="ARBA00022842"/>
    </source>
</evidence>
<reference evidence="13" key="1">
    <citation type="submission" date="2017-01" db="EMBL/GenBank/DDBJ databases">
        <authorList>
            <person name="Wang Y."/>
            <person name="White M."/>
            <person name="Kvist S."/>
            <person name="Moncalvo J.-M."/>
        </authorList>
    </citation>
    <scope>NUCLEOTIDE SEQUENCE [LARGE SCALE GENOMIC DNA]</scope>
    <source>
        <strain evidence="13">COL-18-3</strain>
    </source>
</reference>
<dbReference type="InterPro" id="IPR013815">
    <property type="entry name" value="ATP_grasp_subdomain_1"/>
</dbReference>
<name>A0A1R1PYL8_ZANCU</name>
<keyword evidence="6 8" id="KW-0460">Magnesium</keyword>
<dbReference type="InterPro" id="IPR017866">
    <property type="entry name" value="Succ-CoA_synthase_bsu_CS"/>
</dbReference>
<evidence type="ECO:0000313" key="12">
    <source>
        <dbReference type="EMBL" id="OMH86060.1"/>
    </source>
</evidence>
<feature type="binding site" evidence="8">
    <location>
        <begin position="365"/>
        <end position="367"/>
    </location>
    <ligand>
        <name>substrate</name>
        <note>ligand shared with subunit alpha</note>
    </ligand>
</feature>
<feature type="domain" description="ATP-grasp" evidence="11">
    <location>
        <begin position="44"/>
        <end position="92"/>
    </location>
</feature>
<dbReference type="PANTHER" id="PTHR11815:SF10">
    <property type="entry name" value="SUCCINATE--COA LIGASE [GDP-FORMING] SUBUNIT BETA, MITOCHONDRIAL"/>
    <property type="match status" value="1"/>
</dbReference>
<keyword evidence="8" id="KW-0496">Mitochondrion</keyword>
<dbReference type="GO" id="GO:0006104">
    <property type="term" value="P:succinyl-CoA metabolic process"/>
    <property type="evidence" value="ECO:0007669"/>
    <property type="project" value="TreeGrafter"/>
</dbReference>
<dbReference type="FunFam" id="3.30.1490.20:FF:000004">
    <property type="entry name" value="Succinate--CoA ligase [ADP-forming] subunit beta, mitochondrial"/>
    <property type="match status" value="1"/>
</dbReference>
<dbReference type="UniPathway" id="UPA00223">
    <property type="reaction ID" value="UER00999"/>
</dbReference>
<comment type="subunit">
    <text evidence="7">Heterodimer of an alpha and a beta subunit. The beta subunit determines specificity for GTP.</text>
</comment>
<dbReference type="GO" id="GO:0005524">
    <property type="term" value="F:ATP binding"/>
    <property type="evidence" value="ECO:0007669"/>
    <property type="project" value="UniProtKB-UniRule"/>
</dbReference>
<dbReference type="HAMAP" id="MF_00558">
    <property type="entry name" value="Succ_CoA_beta"/>
    <property type="match status" value="1"/>
</dbReference>
<evidence type="ECO:0000256" key="1">
    <source>
        <dbReference type="ARBA" id="ARBA00005064"/>
    </source>
</evidence>
<organism evidence="12 13">
    <name type="scientific">Zancudomyces culisetae</name>
    <name type="common">Gut fungus</name>
    <name type="synonym">Smittium culisetae</name>
    <dbReference type="NCBI Taxonomy" id="1213189"/>
    <lineage>
        <taxon>Eukaryota</taxon>
        <taxon>Fungi</taxon>
        <taxon>Fungi incertae sedis</taxon>
        <taxon>Zoopagomycota</taxon>
        <taxon>Kickxellomycotina</taxon>
        <taxon>Harpellomycetes</taxon>
        <taxon>Harpellales</taxon>
        <taxon>Legeriomycetaceae</taxon>
        <taxon>Zancudomyces</taxon>
    </lineage>
</organism>
<comment type="similarity">
    <text evidence="8 10">Belongs to the succinate/malate CoA ligase beta subunit family.</text>
</comment>
<dbReference type="AlphaFoldDB" id="A0A1R1PYL8"/>
<dbReference type="FunFam" id="3.30.470.20:FF:000002">
    <property type="entry name" value="Succinate--CoA ligase [ADP-forming] subunit beta"/>
    <property type="match status" value="1"/>
</dbReference>
<dbReference type="Gene3D" id="3.30.1490.20">
    <property type="entry name" value="ATP-grasp fold, A domain"/>
    <property type="match status" value="1"/>
</dbReference>
<feature type="binding site" evidence="8">
    <location>
        <position position="257"/>
    </location>
    <ligand>
        <name>Mg(2+)</name>
        <dbReference type="ChEBI" id="CHEBI:18420"/>
    </ligand>
</feature>
<keyword evidence="4 8" id="KW-0479">Metal-binding</keyword>
<dbReference type="GO" id="GO:0006099">
    <property type="term" value="P:tricarboxylic acid cycle"/>
    <property type="evidence" value="ECO:0007669"/>
    <property type="project" value="UniProtKB-UniRule"/>
</dbReference>
<keyword evidence="3 8" id="KW-0436">Ligase</keyword>
<evidence type="ECO:0000256" key="10">
    <source>
        <dbReference type="RuleBase" id="RU361258"/>
    </source>
</evidence>